<proteinExistence type="inferred from homology"/>
<evidence type="ECO:0000256" key="1">
    <source>
        <dbReference type="PIRNR" id="PIRNR000915"/>
    </source>
</evidence>
<gene>
    <name evidence="5" type="primary">araL</name>
    <name evidence="5" type="ORF">MOOR_22230</name>
</gene>
<dbReference type="GO" id="GO:0016791">
    <property type="term" value="F:phosphatase activity"/>
    <property type="evidence" value="ECO:0007669"/>
    <property type="project" value="TreeGrafter"/>
</dbReference>
<dbReference type="EC" id="3.1.3.-" evidence="1"/>
<feature type="binding site" evidence="4">
    <location>
        <position position="12"/>
    </location>
    <ligand>
        <name>Mg(2+)</name>
        <dbReference type="ChEBI" id="CHEBI:18420"/>
    </ligand>
</feature>
<dbReference type="Pfam" id="PF13344">
    <property type="entry name" value="Hydrolase_6"/>
    <property type="match status" value="1"/>
</dbReference>
<organism evidence="5 6">
    <name type="scientific">Neomoorella thermoacetica</name>
    <name type="common">Clostridium thermoaceticum</name>
    <dbReference type="NCBI Taxonomy" id="1525"/>
    <lineage>
        <taxon>Bacteria</taxon>
        <taxon>Bacillati</taxon>
        <taxon>Bacillota</taxon>
        <taxon>Clostridia</taxon>
        <taxon>Neomoorellales</taxon>
        <taxon>Neomoorellaceae</taxon>
        <taxon>Neomoorella</taxon>
    </lineage>
</organism>
<comment type="function">
    <text evidence="1">Catalyzes the dephosphorylation of 2-6 carbon acid sugars in vitro.</text>
</comment>
<evidence type="ECO:0000313" key="5">
    <source>
        <dbReference type="EMBL" id="OIQ08148.1"/>
    </source>
</evidence>
<dbReference type="InterPro" id="IPR036412">
    <property type="entry name" value="HAD-like_sf"/>
</dbReference>
<reference evidence="5 6" key="1">
    <citation type="submission" date="2016-08" db="EMBL/GenBank/DDBJ databases">
        <title>Genome-based comparison of Moorella thermoacetic strains.</title>
        <authorList>
            <person name="Poehlein A."/>
            <person name="Bengelsdorf F.R."/>
            <person name="Esser C."/>
            <person name="Duerre P."/>
            <person name="Daniel R."/>
        </authorList>
    </citation>
    <scope>NUCLEOTIDE SEQUENCE [LARGE SCALE GENOMIC DNA]</scope>
    <source>
        <strain evidence="5 6">DSM 11768</strain>
    </source>
</reference>
<keyword evidence="1 4" id="KW-0479">Metal-binding</keyword>
<feature type="active site" description="Proton donor" evidence="2">
    <location>
        <position position="14"/>
    </location>
</feature>
<feature type="binding site" evidence="3">
    <location>
        <position position="186"/>
    </location>
    <ligand>
        <name>substrate</name>
    </ligand>
</feature>
<feature type="binding site" evidence="4">
    <location>
        <position position="14"/>
    </location>
    <ligand>
        <name>Mg(2+)</name>
        <dbReference type="ChEBI" id="CHEBI:18420"/>
    </ligand>
</feature>
<feature type="active site" description="Nucleophile" evidence="2">
    <location>
        <position position="12"/>
    </location>
</feature>
<dbReference type="PANTHER" id="PTHR19288">
    <property type="entry name" value="4-NITROPHENYLPHOSPHATASE-RELATED"/>
    <property type="match status" value="1"/>
</dbReference>
<dbReference type="NCBIfam" id="TIGR01460">
    <property type="entry name" value="HAD-SF-IIA"/>
    <property type="match status" value="1"/>
</dbReference>
<dbReference type="GO" id="GO:0005737">
    <property type="term" value="C:cytoplasm"/>
    <property type="evidence" value="ECO:0007669"/>
    <property type="project" value="TreeGrafter"/>
</dbReference>
<dbReference type="InterPro" id="IPR006439">
    <property type="entry name" value="HAD-SF_hydro_IA"/>
</dbReference>
<protein>
    <recommendedName>
        <fullName evidence="1">Acid sugar phosphatase</fullName>
        <ecNumber evidence="1">3.1.3.-</ecNumber>
    </recommendedName>
</protein>
<comment type="similarity">
    <text evidence="1">Belongs to the HAD-like hydrolase superfamily. NagD family.</text>
</comment>
<feature type="binding site" evidence="4">
    <location>
        <position position="211"/>
    </location>
    <ligand>
        <name>Mg(2+)</name>
        <dbReference type="ChEBI" id="CHEBI:18420"/>
    </ligand>
</feature>
<dbReference type="SUPFAM" id="SSF56784">
    <property type="entry name" value="HAD-like"/>
    <property type="match status" value="1"/>
</dbReference>
<dbReference type="Pfam" id="PF13242">
    <property type="entry name" value="Hydrolase_like"/>
    <property type="match status" value="1"/>
</dbReference>
<evidence type="ECO:0000313" key="6">
    <source>
        <dbReference type="Proteomes" id="UP000182743"/>
    </source>
</evidence>
<comment type="caution">
    <text evidence="5">The sequence shown here is derived from an EMBL/GenBank/DDBJ whole genome shotgun (WGS) entry which is preliminary data.</text>
</comment>
<dbReference type="InterPro" id="IPR023214">
    <property type="entry name" value="HAD_sf"/>
</dbReference>
<comment type="cofactor">
    <cofactor evidence="4">
        <name>Mg(2+)</name>
        <dbReference type="ChEBI" id="CHEBI:18420"/>
    </cofactor>
    <text evidence="4">Divalent metal ions. Mg(2+) is the most effective.</text>
</comment>
<dbReference type="InterPro" id="IPR006357">
    <property type="entry name" value="HAD-SF_hydro_IIA"/>
</dbReference>
<dbReference type="Gene3D" id="3.40.50.1000">
    <property type="entry name" value="HAD superfamily/HAD-like"/>
    <property type="match status" value="2"/>
</dbReference>
<dbReference type="AlphaFoldDB" id="A0A1J5JH62"/>
<evidence type="ECO:0000256" key="3">
    <source>
        <dbReference type="PIRSR" id="PIRSR000915-2"/>
    </source>
</evidence>
<sequence length="261" mass="28618">MPVKRFAGYIFDLDGTVYLGEEPLPGAPETICQLMAQDSRCVFLSNKPIEPVSRYREKLRAMGIPVNDGDVINSSIVMARYLNHRKPGAKVYLVGEKPLEDELTRAGAIITSNPYEAEYVVISWDRDFNYRKLHDAMQAILNGAHMVATHPDRACPVPGGLVPDAAGMIAAIEAVTGKKCEEIVGKPSRWTVDAALERLGLPREEVLMVGDRLETDITMGKSAGIKTALVLTGITRREDLVNSTVQPDYILEGLPDLLKGD</sequence>
<dbReference type="GO" id="GO:0046872">
    <property type="term" value="F:metal ion binding"/>
    <property type="evidence" value="ECO:0007669"/>
    <property type="project" value="UniProtKB-KW"/>
</dbReference>
<dbReference type="NCBIfam" id="TIGR01549">
    <property type="entry name" value="HAD-SF-IA-v1"/>
    <property type="match status" value="1"/>
</dbReference>
<accession>A0A1J5JH62</accession>
<dbReference type="PIRSF" id="PIRSF000915">
    <property type="entry name" value="PGP-type_phosphatase"/>
    <property type="match status" value="1"/>
</dbReference>
<keyword evidence="1 4" id="KW-0460">Magnesium</keyword>
<name>A0A1J5JH62_NEOTH</name>
<dbReference type="PANTHER" id="PTHR19288:SF46">
    <property type="entry name" value="HALOACID DEHALOGENASE-LIKE HYDROLASE DOMAIN-CONTAINING PROTEIN 2"/>
    <property type="match status" value="1"/>
</dbReference>
<dbReference type="Proteomes" id="UP000182743">
    <property type="component" value="Unassembled WGS sequence"/>
</dbReference>
<dbReference type="EMBL" id="MIHH01000015">
    <property type="protein sequence ID" value="OIQ08148.1"/>
    <property type="molecule type" value="Genomic_DNA"/>
</dbReference>
<evidence type="ECO:0000256" key="4">
    <source>
        <dbReference type="PIRSR" id="PIRSR000915-3"/>
    </source>
</evidence>
<evidence type="ECO:0000256" key="2">
    <source>
        <dbReference type="PIRSR" id="PIRSR000915-1"/>
    </source>
</evidence>